<dbReference type="PANTHER" id="PTHR22605:SF16">
    <property type="entry name" value="E3 UBIQUITIN-PROTEIN LIGASE RNF213"/>
    <property type="match status" value="1"/>
</dbReference>
<proteinExistence type="predicted"/>
<keyword evidence="2" id="KW-0808">Transferase</keyword>
<evidence type="ECO:0000313" key="3">
    <source>
        <dbReference type="Proteomes" id="UP000683360"/>
    </source>
</evidence>
<comment type="caution">
    <text evidence="2">The sequence shown here is derived from an EMBL/GenBank/DDBJ whole genome shotgun (WGS) entry which is preliminary data.</text>
</comment>
<evidence type="ECO:0000256" key="1">
    <source>
        <dbReference type="SAM" id="MobiDB-lite"/>
    </source>
</evidence>
<dbReference type="PANTHER" id="PTHR22605">
    <property type="entry name" value="RZ-TYPE DOMAIN-CONTAINING PROTEIN"/>
    <property type="match status" value="1"/>
</dbReference>
<organism evidence="2 3">
    <name type="scientific">Mytilus edulis</name>
    <name type="common">Blue mussel</name>
    <dbReference type="NCBI Taxonomy" id="6550"/>
    <lineage>
        <taxon>Eukaryota</taxon>
        <taxon>Metazoa</taxon>
        <taxon>Spiralia</taxon>
        <taxon>Lophotrochozoa</taxon>
        <taxon>Mollusca</taxon>
        <taxon>Bivalvia</taxon>
        <taxon>Autobranchia</taxon>
        <taxon>Pteriomorphia</taxon>
        <taxon>Mytilida</taxon>
        <taxon>Mytiloidea</taxon>
        <taxon>Mytilidae</taxon>
        <taxon>Mytilinae</taxon>
        <taxon>Mytilus</taxon>
    </lineage>
</organism>
<dbReference type="InterPro" id="IPR031248">
    <property type="entry name" value="RNF213"/>
</dbReference>
<reference evidence="2" key="1">
    <citation type="submission" date="2021-03" db="EMBL/GenBank/DDBJ databases">
        <authorList>
            <person name="Bekaert M."/>
        </authorList>
    </citation>
    <scope>NUCLEOTIDE SEQUENCE</scope>
</reference>
<dbReference type="Proteomes" id="UP000683360">
    <property type="component" value="Unassembled WGS sequence"/>
</dbReference>
<dbReference type="OrthoDB" id="2423195at2759"/>
<dbReference type="GO" id="GO:0061630">
    <property type="term" value="F:ubiquitin protein ligase activity"/>
    <property type="evidence" value="ECO:0007669"/>
    <property type="project" value="UniProtKB-EC"/>
</dbReference>
<feature type="compositionally biased region" description="Polar residues" evidence="1">
    <location>
        <begin position="107"/>
        <end position="122"/>
    </location>
</feature>
<name>A0A8S3R632_MYTED</name>
<keyword evidence="3" id="KW-1185">Reference proteome</keyword>
<keyword evidence="2" id="KW-0012">Acyltransferase</keyword>
<feature type="compositionally biased region" description="Basic and acidic residues" evidence="1">
    <location>
        <begin position="93"/>
        <end position="103"/>
    </location>
</feature>
<feature type="compositionally biased region" description="Gly residues" evidence="1">
    <location>
        <begin position="77"/>
        <end position="88"/>
    </location>
</feature>
<protein>
    <submittedName>
        <fullName evidence="2">RNF213</fullName>
        <ecNumber evidence="2">2.3.2.27</ecNumber>
    </submittedName>
</protein>
<feature type="compositionally biased region" description="Polar residues" evidence="1">
    <location>
        <begin position="1"/>
        <end position="10"/>
    </location>
</feature>
<feature type="region of interest" description="Disordered" evidence="1">
    <location>
        <begin position="1"/>
        <end position="136"/>
    </location>
</feature>
<dbReference type="EMBL" id="CAJPWZ010000974">
    <property type="protein sequence ID" value="CAG2204633.1"/>
    <property type="molecule type" value="Genomic_DNA"/>
</dbReference>
<feature type="compositionally biased region" description="Basic and acidic residues" evidence="1">
    <location>
        <begin position="11"/>
        <end position="20"/>
    </location>
</feature>
<gene>
    <name evidence="2" type="ORF">MEDL_19071</name>
</gene>
<dbReference type="GO" id="GO:0016887">
    <property type="term" value="F:ATP hydrolysis activity"/>
    <property type="evidence" value="ECO:0007669"/>
    <property type="project" value="InterPro"/>
</dbReference>
<accession>A0A8S3R632</accession>
<dbReference type="EC" id="2.3.2.27" evidence="2"/>
<evidence type="ECO:0000313" key="2">
    <source>
        <dbReference type="EMBL" id="CAG2204633.1"/>
    </source>
</evidence>
<feature type="compositionally biased region" description="Acidic residues" evidence="1">
    <location>
        <begin position="24"/>
        <end position="37"/>
    </location>
</feature>
<sequence length="1353" mass="155161">MGTTTSTDSSVSKENDRLESSDSSSDDDTNNNAEEDTACTGSRNRNQKRSHGPGRSDLVRQKKRERKARKEQSKQGGQQGSGGSGTGTVGDMSDGKNPDDYTEHGNPLQNTSGHQLSTSNTVRKPEDSQRNEYKNQVQRDYHFHVIVAPSLLSDSKEDIVIIKIEGISYNKAEQKLKLKRELGDGFAEYEGIVSVPKRSYHSTLSYNYCVIVSGKEIQEFVLNHGEKTLNQRQLSHNLLERKGTYHIYDGIVRGHLEKEDKSVVPDFIFKRYKQFKTWRGNSEYQKTLREELRIVMKAYLPELKNATDVQGEEVIRQVRTIYDGLKEYYVILEKLWSNVDDFENHISQQYLEKYLSSTVKWLQESKDNKKSQLYIGVIVIHLKDKYKINLSLTEIAFLFKSLLPKLDNNKKSCPEFEDFKKCFPSQEMYKAVTSRLLSQMQEMMKSSNNPIWLCGIPLLHYLQGKYQPYQDVPDDVNHRNIRPVWWGNDSFENDLNTFKSKGKWNRATKDMLHMLLPYFDFDFLLARTFVASLNLDLFMELDVKHFSTDILLGAIYYFIKSGNNSANESWFYLQQGMFAKVSSQLKDLDCKSKVTTDIVRRAYRIGADVVDQCLAKDFKNILKTKLCISGVETFLCAIHVFENCLTASGMDKKNSNHSDVRMKYEDHIVKRLETSKQVTGTIAKWLMLWNEAFEMKIPDGTVKEGFIRFIQNRLENALNSMTETKDLKDLLDAYCDHVDDFHGKLQEVLSKSALRAIERCPSFLEVSCLEDGIGENRLVHYGHLLSYVFERNLHPEKITNIESFLAETISWPSFPVFVKMYNKYSQALEKECRDHMYEFMVYLKTACQELYDGNVTVHNLKSICSNRDNFLKIIQEMENLHVGKDIVLQSASLRQMQVVAYESDLSVVQHFIYVCRNCGGNTENLSAIIKKHEDLKNVKLNQICAEARVIATTDETGTVKYVKTLESENPQILDHYCPKTDNLEKLQQELKKHNKVEKSDWIDQRINQFKQYKTICNCLEGAKAIMKVVRAYNLKGNFCQIQDIMKLTGNANTKMKTLDEDLLKTCSVLSEVDSEKAACLNMFVECKNLILWLRQSMCSIKELQVFVDLASTSTGEGDMAVARVHCLHSATTGYGPLIFNFNENCDDKAFLEKCKQVWRVLSTDSKLPKKLKSHGSVEVNSLAQAEAINTSGVYEVGYSGIVTLVKKLLLTDVLKLSVSQEKENDACKEELERNSEERKETFISKTEEKKKYNYQQLQDLQSRLMLVAGKAEKGNDEVERFTMILDSVVRLGNIYTKLVSDGCVLFANWKATFLCDKKREVCVFINFGHGTEMQTLKGKTSDVSSIIPKLQNS</sequence>
<feature type="compositionally biased region" description="Basic and acidic residues" evidence="1">
    <location>
        <begin position="123"/>
        <end position="136"/>
    </location>
</feature>